<dbReference type="OrthoDB" id="2443556at2759"/>
<evidence type="ECO:0000313" key="2">
    <source>
        <dbReference type="Proteomes" id="UP000265703"/>
    </source>
</evidence>
<organism evidence="1 2">
    <name type="scientific">Glomus cerebriforme</name>
    <dbReference type="NCBI Taxonomy" id="658196"/>
    <lineage>
        <taxon>Eukaryota</taxon>
        <taxon>Fungi</taxon>
        <taxon>Fungi incertae sedis</taxon>
        <taxon>Mucoromycota</taxon>
        <taxon>Glomeromycotina</taxon>
        <taxon>Glomeromycetes</taxon>
        <taxon>Glomerales</taxon>
        <taxon>Glomeraceae</taxon>
        <taxon>Glomus</taxon>
    </lineage>
</organism>
<comment type="caution">
    <text evidence="1">The sequence shown here is derived from an EMBL/GenBank/DDBJ whole genome shotgun (WGS) entry which is preliminary data.</text>
</comment>
<dbReference type="EMBL" id="QKYT01000889">
    <property type="protein sequence ID" value="RIA80836.1"/>
    <property type="molecule type" value="Genomic_DNA"/>
</dbReference>
<accession>A0A397S7X2</accession>
<dbReference type="AlphaFoldDB" id="A0A397S7X2"/>
<gene>
    <name evidence="1" type="ORF">C1645_744970</name>
</gene>
<protein>
    <submittedName>
        <fullName evidence="1">Uncharacterized protein</fullName>
    </submittedName>
</protein>
<reference evidence="1 2" key="1">
    <citation type="submission" date="2018-06" db="EMBL/GenBank/DDBJ databases">
        <title>Comparative genomics reveals the genomic features of Rhizophagus irregularis, R. cerebriforme, R. diaphanum and Gigaspora rosea, and their symbiotic lifestyle signature.</title>
        <authorList>
            <person name="Morin E."/>
            <person name="San Clemente H."/>
            <person name="Chen E.C.H."/>
            <person name="De La Providencia I."/>
            <person name="Hainaut M."/>
            <person name="Kuo A."/>
            <person name="Kohler A."/>
            <person name="Murat C."/>
            <person name="Tang N."/>
            <person name="Roy S."/>
            <person name="Loubradou J."/>
            <person name="Henrissat B."/>
            <person name="Grigoriev I.V."/>
            <person name="Corradi N."/>
            <person name="Roux C."/>
            <person name="Martin F.M."/>
        </authorList>
    </citation>
    <scope>NUCLEOTIDE SEQUENCE [LARGE SCALE GENOMIC DNA]</scope>
    <source>
        <strain evidence="1 2">DAOM 227022</strain>
    </source>
</reference>
<proteinExistence type="predicted"/>
<evidence type="ECO:0000313" key="1">
    <source>
        <dbReference type="EMBL" id="RIA80836.1"/>
    </source>
</evidence>
<keyword evidence="2" id="KW-1185">Reference proteome</keyword>
<sequence>MVKDEYNKTKKAYKKLKEKIPELKNWMLFICTNGPKTEDALDLLQSNCLVVYKANFMDFYGYTYSSHAKFSKANDKLDANTASEYELRTIEMMEEETASKIYNKRLYDDKGDLYSKISRRIQNFEK</sequence>
<dbReference type="Proteomes" id="UP000265703">
    <property type="component" value="Unassembled WGS sequence"/>
</dbReference>
<name>A0A397S7X2_9GLOM</name>